<evidence type="ECO:0000313" key="2">
    <source>
        <dbReference type="EMBL" id="MBK9716795.1"/>
    </source>
</evidence>
<dbReference type="Gene3D" id="3.30.950.30">
    <property type="entry name" value="Schlafen, AAA domain"/>
    <property type="match status" value="1"/>
</dbReference>
<dbReference type="EMBL" id="JADKFW010000004">
    <property type="protein sequence ID" value="MBK9716795.1"/>
    <property type="molecule type" value="Genomic_DNA"/>
</dbReference>
<organism evidence="2 3">
    <name type="scientific">Candidatus Defluviibacterium haderslevense</name>
    <dbReference type="NCBI Taxonomy" id="2981993"/>
    <lineage>
        <taxon>Bacteria</taxon>
        <taxon>Pseudomonadati</taxon>
        <taxon>Bacteroidota</taxon>
        <taxon>Saprospiria</taxon>
        <taxon>Saprospirales</taxon>
        <taxon>Saprospiraceae</taxon>
        <taxon>Candidatus Defluviibacterium</taxon>
    </lineage>
</organism>
<dbReference type="PANTHER" id="PTHR30595">
    <property type="entry name" value="GLPR-RELATED TRANSCRIPTIONAL REPRESSOR"/>
    <property type="match status" value="1"/>
</dbReference>
<dbReference type="Pfam" id="PF13749">
    <property type="entry name" value="HATPase_c_4"/>
    <property type="match status" value="1"/>
</dbReference>
<protein>
    <submittedName>
        <fullName evidence="2">DNA binding domain-containing protein</fullName>
    </submittedName>
</protein>
<accession>A0A9D7S7W4</accession>
<proteinExistence type="predicted"/>
<dbReference type="Pfam" id="PF04326">
    <property type="entry name" value="SLFN_AlbA_2"/>
    <property type="match status" value="1"/>
</dbReference>
<evidence type="ECO:0000313" key="3">
    <source>
        <dbReference type="Proteomes" id="UP000808349"/>
    </source>
</evidence>
<evidence type="ECO:0000259" key="1">
    <source>
        <dbReference type="Pfam" id="PF04326"/>
    </source>
</evidence>
<feature type="domain" description="Schlafen AlbA-2" evidence="1">
    <location>
        <begin position="3"/>
        <end position="123"/>
    </location>
</feature>
<sequence length="552" mass="63574">MEEGQKIDNKSLKFLKGKNTDWDELAKDCVAFSNAQGGYVNIGIENEDTLPPTNQKITDKNLPETIQKNIVQRTVNVAVAITIELADNKGEYIKIQVLRNAQTIASTTDGKYYIRVSDECRPIPPDEMARLAADKNAFVWEEQTTKRVSASQFDASKRINFLKDIRNSQRGSRFIKEMSDDEILDFYFIQKNGFLTNLGILWIGKRNDRASLLYPPAIQVIRYDDKDEKVWKLLLDDYFSNPKELLEKVLDNVPDWQESVEVSEGMFRKNIPFFPIEVVRELVANALVHRTYTTRGDIFINIFPDRMEIHSPGRLPFGVTPKNILSQSIRRNEHLSKVFYDLGLMEKEGSGFDLVYAKLLGSGKPLPIVKDTDERVTVIVKKQFVSKEVVRLLDKASNEFSLKQKEVISLGLLAQQQSYTAVEISNILNQSEEVGLRNWLGRLIDLELVLKTGKGKGTQYAVNPEFIRKINFKGKTNLKNIEDYRLEELIFKDLKAYPNSGFSEIHPRIGLEINQYKVKRLLKFMVERDVLDTRGERKWTKYFIKQNLQENA</sequence>
<gene>
    <name evidence="2" type="ORF">IPO85_04635</name>
</gene>
<dbReference type="InterPro" id="IPR038475">
    <property type="entry name" value="RecG_C_sf"/>
</dbReference>
<dbReference type="Proteomes" id="UP000808349">
    <property type="component" value="Unassembled WGS sequence"/>
</dbReference>
<dbReference type="Gene3D" id="3.30.565.60">
    <property type="match status" value="1"/>
</dbReference>
<dbReference type="PANTHER" id="PTHR30595:SF6">
    <property type="entry name" value="SCHLAFEN ALBA-2 DOMAIN-CONTAINING PROTEIN"/>
    <property type="match status" value="1"/>
</dbReference>
<dbReference type="InterPro" id="IPR038461">
    <property type="entry name" value="Schlafen_AlbA_2_dom_sf"/>
</dbReference>
<comment type="caution">
    <text evidence="2">The sequence shown here is derived from an EMBL/GenBank/DDBJ whole genome shotgun (WGS) entry which is preliminary data.</text>
</comment>
<dbReference type="InterPro" id="IPR007421">
    <property type="entry name" value="Schlafen_AlbA_2_dom"/>
</dbReference>
<dbReference type="AlphaFoldDB" id="A0A9D7S7W4"/>
<name>A0A9D7S7W4_9BACT</name>
<reference evidence="2 3" key="1">
    <citation type="submission" date="2020-10" db="EMBL/GenBank/DDBJ databases">
        <title>Connecting structure to function with the recovery of over 1000 high-quality activated sludge metagenome-assembled genomes encoding full-length rRNA genes using long-read sequencing.</title>
        <authorList>
            <person name="Singleton C.M."/>
            <person name="Petriglieri F."/>
            <person name="Kristensen J.M."/>
            <person name="Kirkegaard R.H."/>
            <person name="Michaelsen T.Y."/>
            <person name="Andersen M.H."/>
            <person name="Karst S.M."/>
            <person name="Dueholm M.S."/>
            <person name="Nielsen P.H."/>
            <person name="Albertsen M."/>
        </authorList>
    </citation>
    <scope>NUCLEOTIDE SEQUENCE [LARGE SCALE GENOMIC DNA]</scope>
    <source>
        <strain evidence="2">Ribe_18-Q3-R11-54_BAT3C.373</strain>
    </source>
</reference>